<gene>
    <name evidence="1" type="ORF">FM042_08960</name>
</gene>
<accession>A0A552X134</accession>
<sequence length="151" mass="17460">MAFNFLTPFPQRWHQRCQRARHQLYAAFILLLITLTVQLVRIPSALTLSEREALQQFRLAASQPQIHEHQVQALLNFIASITALDTAFQIPVVRMQNHVLTLEMRVPRSDTLAMVTDTLDITGWQQQSVVIEPEAPDASFVRMIWTFHHAY</sequence>
<organism evidence="1 2">
    <name type="scientific">Aliidiomarina halalkaliphila</name>
    <dbReference type="NCBI Taxonomy" id="2593535"/>
    <lineage>
        <taxon>Bacteria</taxon>
        <taxon>Pseudomonadati</taxon>
        <taxon>Pseudomonadota</taxon>
        <taxon>Gammaproteobacteria</taxon>
        <taxon>Alteromonadales</taxon>
        <taxon>Idiomarinaceae</taxon>
        <taxon>Aliidiomarina</taxon>
    </lineage>
</organism>
<evidence type="ECO:0000313" key="2">
    <source>
        <dbReference type="Proteomes" id="UP000320359"/>
    </source>
</evidence>
<keyword evidence="2" id="KW-1185">Reference proteome</keyword>
<dbReference type="RefSeq" id="WP_143236095.1">
    <property type="nucleotide sequence ID" value="NZ_VJWL01000003.1"/>
</dbReference>
<proteinExistence type="predicted"/>
<protein>
    <submittedName>
        <fullName evidence="1">Uncharacterized protein</fullName>
    </submittedName>
</protein>
<dbReference type="AlphaFoldDB" id="A0A552X134"/>
<dbReference type="OrthoDB" id="9974859at2"/>
<evidence type="ECO:0000313" key="1">
    <source>
        <dbReference type="EMBL" id="TRW48303.1"/>
    </source>
</evidence>
<name>A0A552X134_9GAMM</name>
<reference evidence="1 2" key="1">
    <citation type="submission" date="2019-07" db="EMBL/GenBank/DDBJ databases">
        <authorList>
            <person name="Yang M."/>
            <person name="Zhao D."/>
            <person name="Xiang H."/>
        </authorList>
    </citation>
    <scope>NUCLEOTIDE SEQUENCE [LARGE SCALE GENOMIC DNA]</scope>
    <source>
        <strain evidence="1 2">IM1326</strain>
    </source>
</reference>
<dbReference type="EMBL" id="VJWL01000003">
    <property type="protein sequence ID" value="TRW48303.1"/>
    <property type="molecule type" value="Genomic_DNA"/>
</dbReference>
<dbReference type="Proteomes" id="UP000320359">
    <property type="component" value="Unassembled WGS sequence"/>
</dbReference>
<comment type="caution">
    <text evidence="1">The sequence shown here is derived from an EMBL/GenBank/DDBJ whole genome shotgun (WGS) entry which is preliminary data.</text>
</comment>